<reference evidence="2 3" key="1">
    <citation type="submission" date="2020-08" db="EMBL/GenBank/DDBJ databases">
        <title>Genomic Encyclopedia of Type Strains, Phase IV (KMG-V): Genome sequencing to study the core and pangenomes of soil and plant-associated prokaryotes.</title>
        <authorList>
            <person name="Whitman W."/>
        </authorList>
    </citation>
    <scope>NUCLEOTIDE SEQUENCE [LARGE SCALE GENOMIC DNA]</scope>
    <source>
        <strain evidence="2 3">SEMIA 4084</strain>
    </source>
</reference>
<keyword evidence="1" id="KW-1133">Transmembrane helix</keyword>
<keyword evidence="1" id="KW-0472">Membrane</keyword>
<organism evidence="2 3">
    <name type="scientific">Rhizobium giardinii</name>
    <dbReference type="NCBI Taxonomy" id="56731"/>
    <lineage>
        <taxon>Bacteria</taxon>
        <taxon>Pseudomonadati</taxon>
        <taxon>Pseudomonadota</taxon>
        <taxon>Alphaproteobacteria</taxon>
        <taxon>Hyphomicrobiales</taxon>
        <taxon>Rhizobiaceae</taxon>
        <taxon>Rhizobium/Agrobacterium group</taxon>
        <taxon>Rhizobium</taxon>
    </lineage>
</organism>
<comment type="caution">
    <text evidence="2">The sequence shown here is derived from an EMBL/GenBank/DDBJ whole genome shotgun (WGS) entry which is preliminary data.</text>
</comment>
<keyword evidence="3" id="KW-1185">Reference proteome</keyword>
<keyword evidence="1" id="KW-0812">Transmembrane</keyword>
<sequence length="198" mass="21529">MPQIEEIGNYIKGVWLLILGDRTGFDWLDITALGVWRSFAAFLWCLPAMAVGWAAWRLYYLANMPHGAETGLIFILKLLFVDMAMWIAPLVLVAALAKPLGYGELLAPIIITSNWLAVPTVYAMAVPLAISLIVPNSEGLTSVLSLILLLANFAAIFRLVKTIAKGQTLLASALSALLILPWLMLGQGLPRMLGLMPA</sequence>
<feature type="transmembrane region" description="Helical" evidence="1">
    <location>
        <begin position="140"/>
        <end position="157"/>
    </location>
</feature>
<accession>A0A7W8U6C3</accession>
<dbReference type="EMBL" id="JACHBK010000001">
    <property type="protein sequence ID" value="MBB5533636.1"/>
    <property type="molecule type" value="Genomic_DNA"/>
</dbReference>
<dbReference type="RefSeq" id="WP_018323940.1">
    <property type="nucleotide sequence ID" value="NZ_JACHBK010000001.1"/>
</dbReference>
<proteinExistence type="predicted"/>
<evidence type="ECO:0000256" key="1">
    <source>
        <dbReference type="SAM" id="Phobius"/>
    </source>
</evidence>
<dbReference type="AlphaFoldDB" id="A0A7W8U6C3"/>
<feature type="transmembrane region" description="Helical" evidence="1">
    <location>
        <begin position="169"/>
        <end position="189"/>
    </location>
</feature>
<name>A0A7W8U6C3_9HYPH</name>
<dbReference type="Proteomes" id="UP000585507">
    <property type="component" value="Unassembled WGS sequence"/>
</dbReference>
<protein>
    <submittedName>
        <fullName evidence="2">Uncharacterized protein</fullName>
    </submittedName>
</protein>
<evidence type="ECO:0000313" key="3">
    <source>
        <dbReference type="Proteomes" id="UP000585507"/>
    </source>
</evidence>
<feature type="transmembrane region" description="Helical" evidence="1">
    <location>
        <begin position="39"/>
        <end position="59"/>
    </location>
</feature>
<feature type="transmembrane region" description="Helical" evidence="1">
    <location>
        <begin position="71"/>
        <end position="97"/>
    </location>
</feature>
<gene>
    <name evidence="2" type="ORF">GGD55_000297</name>
</gene>
<evidence type="ECO:0000313" key="2">
    <source>
        <dbReference type="EMBL" id="MBB5533636.1"/>
    </source>
</evidence>
<feature type="transmembrane region" description="Helical" evidence="1">
    <location>
        <begin position="109"/>
        <end position="134"/>
    </location>
</feature>